<dbReference type="RefSeq" id="WP_380868315.1">
    <property type="nucleotide sequence ID" value="NZ_JBHUMA010000004.1"/>
</dbReference>
<organism evidence="2 3">
    <name type="scientific">Sphingobacterium corticis</name>
    <dbReference type="NCBI Taxonomy" id="1812823"/>
    <lineage>
        <taxon>Bacteria</taxon>
        <taxon>Pseudomonadati</taxon>
        <taxon>Bacteroidota</taxon>
        <taxon>Sphingobacteriia</taxon>
        <taxon>Sphingobacteriales</taxon>
        <taxon>Sphingobacteriaceae</taxon>
        <taxon>Sphingobacterium</taxon>
    </lineage>
</organism>
<keyword evidence="1" id="KW-0472">Membrane</keyword>
<feature type="transmembrane region" description="Helical" evidence="1">
    <location>
        <begin position="42"/>
        <end position="64"/>
    </location>
</feature>
<protein>
    <submittedName>
        <fullName evidence="2">Uncharacterized protein</fullName>
    </submittedName>
</protein>
<name>A0ABW5NKR1_9SPHI</name>
<proteinExistence type="predicted"/>
<keyword evidence="1" id="KW-1133">Transmembrane helix</keyword>
<evidence type="ECO:0000313" key="3">
    <source>
        <dbReference type="Proteomes" id="UP001597393"/>
    </source>
</evidence>
<dbReference type="EMBL" id="JBHUMA010000004">
    <property type="protein sequence ID" value="MFD2598432.1"/>
    <property type="molecule type" value="Genomic_DNA"/>
</dbReference>
<gene>
    <name evidence="2" type="ORF">ACFSQ3_05655</name>
</gene>
<accession>A0ABW5NKR1</accession>
<evidence type="ECO:0000313" key="2">
    <source>
        <dbReference type="EMBL" id="MFD2598432.1"/>
    </source>
</evidence>
<feature type="transmembrane region" description="Helical" evidence="1">
    <location>
        <begin position="71"/>
        <end position="90"/>
    </location>
</feature>
<comment type="caution">
    <text evidence="2">The sequence shown here is derived from an EMBL/GenBank/DDBJ whole genome shotgun (WGS) entry which is preliminary data.</text>
</comment>
<reference evidence="3" key="1">
    <citation type="journal article" date="2019" name="Int. J. Syst. Evol. Microbiol.">
        <title>The Global Catalogue of Microorganisms (GCM) 10K type strain sequencing project: providing services to taxonomists for standard genome sequencing and annotation.</title>
        <authorList>
            <consortium name="The Broad Institute Genomics Platform"/>
            <consortium name="The Broad Institute Genome Sequencing Center for Infectious Disease"/>
            <person name="Wu L."/>
            <person name="Ma J."/>
        </authorList>
    </citation>
    <scope>NUCLEOTIDE SEQUENCE [LARGE SCALE GENOMIC DNA]</scope>
    <source>
        <strain evidence="3">KCTC 42248</strain>
    </source>
</reference>
<dbReference type="Proteomes" id="UP001597393">
    <property type="component" value="Unassembled WGS sequence"/>
</dbReference>
<keyword evidence="1" id="KW-0812">Transmembrane</keyword>
<sequence length="92" mass="10413">MIAHLFPRLLIAIIGLVILGLQNIHANKGGGNNGMDVKLWLFLALAILLFEGLYLFFEALYFLYKSRYRFATINLVILAVGITIFLILLMRS</sequence>
<evidence type="ECO:0000256" key="1">
    <source>
        <dbReference type="SAM" id="Phobius"/>
    </source>
</evidence>
<keyword evidence="3" id="KW-1185">Reference proteome</keyword>